<dbReference type="Gene3D" id="3.40.50.2060">
    <property type="match status" value="1"/>
</dbReference>
<keyword evidence="3" id="KW-1185">Reference proteome</keyword>
<name>A0ABQ9YFL6_9EUKA</name>
<evidence type="ECO:0000313" key="3">
    <source>
        <dbReference type="Proteomes" id="UP001281761"/>
    </source>
</evidence>
<dbReference type="PANTHER" id="PTHR11679">
    <property type="entry name" value="VESICLE PROTEIN SORTING-ASSOCIATED"/>
    <property type="match status" value="1"/>
</dbReference>
<dbReference type="InterPro" id="IPR001619">
    <property type="entry name" value="Sec1-like"/>
</dbReference>
<comment type="caution">
    <text evidence="2">The sequence shown here is derived from an EMBL/GenBank/DDBJ whole genome shotgun (WGS) entry which is preliminary data.</text>
</comment>
<dbReference type="InterPro" id="IPR027482">
    <property type="entry name" value="Sec1-like_dom2"/>
</dbReference>
<dbReference type="Pfam" id="PF00995">
    <property type="entry name" value="Sec1"/>
    <property type="match status" value="1"/>
</dbReference>
<proteinExistence type="inferred from homology"/>
<dbReference type="InterPro" id="IPR043154">
    <property type="entry name" value="Sec-1-like_dom1"/>
</dbReference>
<dbReference type="InterPro" id="IPR043127">
    <property type="entry name" value="Sec-1-like_dom3a"/>
</dbReference>
<dbReference type="SUPFAM" id="SSF56815">
    <property type="entry name" value="Sec1/munc18-like (SM) proteins"/>
    <property type="match status" value="1"/>
</dbReference>
<evidence type="ECO:0000256" key="1">
    <source>
        <dbReference type="ARBA" id="ARBA00009884"/>
    </source>
</evidence>
<dbReference type="Proteomes" id="UP001281761">
    <property type="component" value="Unassembled WGS sequence"/>
</dbReference>
<reference evidence="2 3" key="1">
    <citation type="journal article" date="2022" name="bioRxiv">
        <title>Genomics of Preaxostyla Flagellates Illuminates Evolutionary Transitions and the Path Towards Mitochondrial Loss.</title>
        <authorList>
            <person name="Novak L.V.F."/>
            <person name="Treitli S.C."/>
            <person name="Pyrih J."/>
            <person name="Halakuc P."/>
            <person name="Pipaliya S.V."/>
            <person name="Vacek V."/>
            <person name="Brzon O."/>
            <person name="Soukal P."/>
            <person name="Eme L."/>
            <person name="Dacks J.B."/>
            <person name="Karnkowska A."/>
            <person name="Elias M."/>
            <person name="Hampl V."/>
        </authorList>
    </citation>
    <scope>NUCLEOTIDE SEQUENCE [LARGE SCALE GENOMIC DNA]</scope>
    <source>
        <strain evidence="2">NAU3</strain>
        <tissue evidence="2">Gut</tissue>
    </source>
</reference>
<protein>
    <submittedName>
        <fullName evidence="2">Syntaxin-binding protein</fullName>
    </submittedName>
</protein>
<dbReference type="Gene3D" id="1.25.40.60">
    <property type="match status" value="1"/>
</dbReference>
<dbReference type="EMBL" id="JARBJD010000011">
    <property type="protein sequence ID" value="KAK2962374.1"/>
    <property type="molecule type" value="Genomic_DNA"/>
</dbReference>
<sequence>MAAQQQLVIKTPEEVSRELDPNSLLAKCRTRYLTTIFGSLNQRYPGPKILIVDKSSMALISDVVLTHDLAACDLGLLYDITAHRNPLPNLHAVYFVSPESVPLIVKDFTEAINEPSPAPAPKTPAEAESVQEAPKVYKYKAAHIFLTTGLSNKEITTITTCAPLKGRLLTLSDASIDYFIYESFVGTFKNTSFLPDLFSNKEITPHLTRFVFQLLSVLVTLDYEPVFRYRKNGDLSQRFATHLAQILPGFRERLHWKPQGARATVVILDRGADLITPLMHHFSYTQLVNELFDLVTTKEIQLKDIDADTSTQDPESSEKPIPFILNEYDTVWTRIRSTPMPLLIGGPTGFNAMALSWQNQEDWERIRNKDPRKKEPIAIYRTLANQYARGNRLLSRHLKLFNTIIKHYFEKTGKSLLLKEAYKQLITLENDLACAMCGKMSLDQSSFGFLLGASELNKNDRIRLILIYLLSMSGIAQDKLDEWKDTSGTQAIFDTTLNSLQTLGAGIEIKSSHRPKSSTWDRPRIADRIKDEDVYDVMRYQPLVVDIIQDSFKRRLRESDYPVLEIEEQGRSTKLGRGYSQSSSVSPIIIFVLGGVTPAEMAEVEEIRKQDPSAVPVYLIGTEILTPEIFTNYLKRQ</sequence>
<dbReference type="Gene3D" id="3.40.50.1910">
    <property type="match status" value="1"/>
</dbReference>
<gene>
    <name evidence="2" type="ORF">BLNAU_2617</name>
</gene>
<dbReference type="InterPro" id="IPR036045">
    <property type="entry name" value="Sec1-like_sf"/>
</dbReference>
<comment type="similarity">
    <text evidence="1">Belongs to the STXBP/unc-18/SEC1 family.</text>
</comment>
<organism evidence="2 3">
    <name type="scientific">Blattamonas nauphoetae</name>
    <dbReference type="NCBI Taxonomy" id="2049346"/>
    <lineage>
        <taxon>Eukaryota</taxon>
        <taxon>Metamonada</taxon>
        <taxon>Preaxostyla</taxon>
        <taxon>Oxymonadida</taxon>
        <taxon>Blattamonas</taxon>
    </lineage>
</organism>
<dbReference type="Gene3D" id="3.90.830.10">
    <property type="entry name" value="Syntaxin Binding Protein 1, Chain A, domain 2"/>
    <property type="match status" value="1"/>
</dbReference>
<accession>A0ABQ9YFL6</accession>
<evidence type="ECO:0000313" key="2">
    <source>
        <dbReference type="EMBL" id="KAK2962374.1"/>
    </source>
</evidence>
<dbReference type="PIRSF" id="PIRSF005715">
    <property type="entry name" value="VPS45_Sec1"/>
    <property type="match status" value="1"/>
</dbReference>